<dbReference type="EMBL" id="DS990137">
    <property type="protein sequence ID" value="EET23936.1"/>
    <property type="molecule type" value="Genomic_DNA"/>
</dbReference>
<gene>
    <name evidence="1" type="ORF">VchoM_01963</name>
</gene>
<organism evidence="1">
    <name type="scientific">Vibrio cholerae (strain MO10)</name>
    <dbReference type="NCBI Taxonomy" id="345072"/>
    <lineage>
        <taxon>Bacteria</taxon>
        <taxon>Pseudomonadati</taxon>
        <taxon>Pseudomonadota</taxon>
        <taxon>Gammaproteobacteria</taxon>
        <taxon>Vibrionales</taxon>
        <taxon>Vibrionaceae</taxon>
        <taxon>Vibrio</taxon>
    </lineage>
</organism>
<dbReference type="HOGENOM" id="CLU_3190399_0_0_6"/>
<sequence>MSLNRDCDLYSKFLFTFSGTLPIRKIITPHPIPKRIGAAATHMRLQ</sequence>
<reference evidence="1" key="2">
    <citation type="submission" date="2008-07" db="EMBL/GenBank/DDBJ databases">
        <authorList>
            <consortium name="Broad Institute Genome Sequencing Platform"/>
            <person name="Colwell R."/>
            <person name="Grim C.J."/>
            <person name="Young S."/>
            <person name="Jaffe D."/>
            <person name="Gnerre S."/>
            <person name="Berlin A."/>
            <person name="Heiman D."/>
            <person name="Hepburn T."/>
            <person name="Shea T."/>
            <person name="Sykes S."/>
            <person name="Alvarado L."/>
            <person name="Kodira C."/>
            <person name="Heidelberg J."/>
            <person name="Lander E."/>
            <person name="Galagan J."/>
            <person name="Nusbaum C."/>
            <person name="Birren B."/>
        </authorList>
    </citation>
    <scope>NUCLEOTIDE SEQUENCE [LARGE SCALE GENOMIC DNA]</scope>
    <source>
        <strain evidence="1">MO10</strain>
    </source>
</reference>
<reference evidence="1" key="1">
    <citation type="submission" date="2005-09" db="EMBL/GenBank/DDBJ databases">
        <title>Annotation of Vibrio cholerae MO10.</title>
        <authorList>
            <person name="Colwell R."/>
            <person name="Grim C.J."/>
            <person name="Young S."/>
            <person name="Jaffe D."/>
            <person name="Gnerre S."/>
            <person name="Berlin A."/>
            <person name="Heiman D."/>
            <person name="Hepburn T."/>
            <person name="Shea T."/>
            <person name="Sykes S."/>
            <person name="Yandava C."/>
            <person name="Alvarado L."/>
            <person name="Kodira C."/>
            <person name="Borodovsky M."/>
            <person name="Heidelberg J."/>
            <person name="Lander E."/>
            <person name="Galagan J."/>
            <person name="Nusbaum C."/>
            <person name="Birren B."/>
        </authorList>
    </citation>
    <scope>NUCLEOTIDE SEQUENCE [LARGE SCALE GENOMIC DNA]</scope>
    <source>
        <strain evidence="1">MO10</strain>
    </source>
</reference>
<protein>
    <submittedName>
        <fullName evidence="1">Uncharacterized protein</fullName>
    </submittedName>
</protein>
<dbReference type="Proteomes" id="UP000004687">
    <property type="component" value="Unassembled WGS sequence"/>
</dbReference>
<proteinExistence type="predicted"/>
<evidence type="ECO:0000313" key="1">
    <source>
        <dbReference type="EMBL" id="EET23936.1"/>
    </source>
</evidence>
<name>A0A0X1KZZ7_VIBCO</name>
<accession>A0A0X1KZZ7</accession>
<dbReference type="AlphaFoldDB" id="A0A0X1KZZ7"/>